<dbReference type="InterPro" id="IPR027417">
    <property type="entry name" value="P-loop_NTPase"/>
</dbReference>
<dbReference type="PANTHER" id="PTHR32114">
    <property type="entry name" value="ABC TRANSPORTER ABCH.3"/>
    <property type="match status" value="1"/>
</dbReference>
<dbReference type="EMBL" id="BAQW01000013">
    <property type="protein sequence ID" value="GBR16118.1"/>
    <property type="molecule type" value="Genomic_DNA"/>
</dbReference>
<evidence type="ECO:0000259" key="3">
    <source>
        <dbReference type="Pfam" id="PF13476"/>
    </source>
</evidence>
<reference evidence="4" key="1">
    <citation type="submission" date="2013-04" db="EMBL/GenBank/DDBJ databases">
        <title>The genome sequencing project of 58 acetic acid bacteria.</title>
        <authorList>
            <person name="Okamoto-Kainuma A."/>
            <person name="Ishikawa M."/>
            <person name="Umino S."/>
            <person name="Koizumi Y."/>
            <person name="Shiwa Y."/>
            <person name="Yoshikawa H."/>
            <person name="Matsutani M."/>
            <person name="Matsushita K."/>
        </authorList>
    </citation>
    <scope>NUCLEOTIDE SEQUENCE</scope>
    <source>
        <strain evidence="4">NRIC 0228</strain>
    </source>
</reference>
<feature type="coiled-coil region" evidence="1">
    <location>
        <begin position="760"/>
        <end position="794"/>
    </location>
</feature>
<feature type="coiled-coil region" evidence="1">
    <location>
        <begin position="525"/>
        <end position="573"/>
    </location>
</feature>
<feature type="region of interest" description="Disordered" evidence="2">
    <location>
        <begin position="491"/>
        <end position="510"/>
    </location>
</feature>
<feature type="coiled-coil region" evidence="1">
    <location>
        <begin position="312"/>
        <end position="367"/>
    </location>
</feature>
<dbReference type="Gene3D" id="3.40.50.300">
    <property type="entry name" value="P-loop containing nucleotide triphosphate hydrolases"/>
    <property type="match status" value="2"/>
</dbReference>
<proteinExistence type="predicted"/>
<dbReference type="Proteomes" id="UP001061070">
    <property type="component" value="Unassembled WGS sequence"/>
</dbReference>
<organism evidence="4 5">
    <name type="scientific">Gluconobacter frateurii NRIC 0228</name>
    <dbReference type="NCBI Taxonomy" id="1307946"/>
    <lineage>
        <taxon>Bacteria</taxon>
        <taxon>Pseudomonadati</taxon>
        <taxon>Pseudomonadota</taxon>
        <taxon>Alphaproteobacteria</taxon>
        <taxon>Acetobacterales</taxon>
        <taxon>Acetobacteraceae</taxon>
        <taxon>Gluconobacter</taxon>
    </lineage>
</organism>
<comment type="caution">
    <text evidence="4">The sequence shown here is derived from an EMBL/GenBank/DDBJ whole genome shotgun (WGS) entry which is preliminary data.</text>
</comment>
<dbReference type="InterPro" id="IPR038729">
    <property type="entry name" value="Rad50/SbcC_AAA"/>
</dbReference>
<dbReference type="Pfam" id="PF13558">
    <property type="entry name" value="SbcC_Walker_B"/>
    <property type="match status" value="1"/>
</dbReference>
<evidence type="ECO:0000313" key="5">
    <source>
        <dbReference type="Proteomes" id="UP001061070"/>
    </source>
</evidence>
<evidence type="ECO:0000256" key="2">
    <source>
        <dbReference type="SAM" id="MobiDB-lite"/>
    </source>
</evidence>
<accession>A0ABQ0QER8</accession>
<dbReference type="PANTHER" id="PTHR32114:SF2">
    <property type="entry name" value="ABC TRANSPORTER ABCH.3"/>
    <property type="match status" value="1"/>
</dbReference>
<sequence>MQILAIRGSNLASLAGSFEVNFSTGVLADAGIFAITGPTGAGKSTLLDAISLALFDTIPRLESAPKTGQITQDDIGPQDPRAILRHGAGHGFAELDFMGRDGRSYRSRWTVRRARERADGKLQASTLDLECLDTGERLGGKKTETKAEILRLVGLNAQQFGRAVVLAQGEFEAFIKADGDERAQLLEKLTGADIYSRVGRLAFEKARDVRAGYDSLERQIAAMNGLDTEAREGLEEEQRAAQTAHDEKLAVYEQLQNAQNWHNRLADLKAKRDEAVQACEAARKACENAAPRVIALNRHKQALTHLGAWGRLRDAEERVRQAERAALQAQQTEQSAIHALTNAENTLETARQALDAAKATQQNAAADIQIARQLDMELKHVAESLDLAKITLQNQAEKSQIADATLTKVMQAVREAQLKKNELTGWLNERSELAKLVPFEAELVSDFKAHKRLFDQLSELTETEHLVRSQHAEAEAQVQRTKDTFDSAAQTLKSSENATRQAEADAPRPEKFEDLTSRIRAIENIQRKNLEVQRFHEDLQTAEATYAKTVDDIQRLTAEQAEHQSELKQLDAQLPTLSAILKEARRSEEHCRNTTSDAAVLMRAALVDGEACPVCGSIEHHLNALDAMLGSALEIAQKRTADATNALETARERVTVLKTWGENARQRLCQLQAQQDDQSKTKEACRAAWQSGVDHLAHDCQAYGLNNQLSGVTLTDETEKCLTALEQEQAAFNTKITALDAVRKAERTARTDCDTARQSYEAAESHCRALENGLKEAAHKLLHAETEQKRLEKQLDDRLSGMVAWRDFSEDPAVWLSRTLEAWRQKNDALLQLENDWPSLHAAQVCAESEVQSAKSALTDVQTDWQTKQDVHQALSQKRLRLLEGQSVESVVERLGGAVKAAEDAFQAALGVRNTLSEDAVGAKTRREGAEKLFEDTQKELIRFSEGFDAQLAMDGFGRSEIQDAEGLGPEYVAAEEKILFELTKTHSDACATLKPRESDYAEHEASRQAAFDIADLEPQLLRAKAAVTDAKTALTRLEARILQDDETRFQTAELRTQLDAKRAEGHVWEQLGDMLGDAQGKRFRNFAQSLTLDHLLDFANERLADLKPRYTLQRAPAGEMLIEVIDNDMGGLVRGLQNLSGGERFLVSLALALGLSEMSTGRGIRIESLFIDEGFGALDSASLGQAIAVLEHLQAQGRRVGVISHVEELKERIPVKVEVTPVSGGKSQIAIVVD</sequence>
<keyword evidence="5" id="KW-1185">Reference proteome</keyword>
<gene>
    <name evidence="4" type="ORF">AA0228_2691</name>
</gene>
<dbReference type="Pfam" id="PF13476">
    <property type="entry name" value="AAA_23"/>
    <property type="match status" value="1"/>
</dbReference>
<dbReference type="SUPFAM" id="SSF52540">
    <property type="entry name" value="P-loop containing nucleoside triphosphate hydrolases"/>
    <property type="match status" value="1"/>
</dbReference>
<name>A0ABQ0QER8_9PROT</name>
<feature type="coiled-coil region" evidence="1">
    <location>
        <begin position="258"/>
        <end position="285"/>
    </location>
</feature>
<evidence type="ECO:0000313" key="4">
    <source>
        <dbReference type="EMBL" id="GBR16118.1"/>
    </source>
</evidence>
<feature type="compositionally biased region" description="Polar residues" evidence="2">
    <location>
        <begin position="491"/>
        <end position="500"/>
    </location>
</feature>
<keyword evidence="1" id="KW-0175">Coiled coil</keyword>
<protein>
    <submittedName>
        <fullName evidence="4">SMC domain-containing protein</fullName>
    </submittedName>
</protein>
<feature type="domain" description="Rad50/SbcC-type AAA" evidence="3">
    <location>
        <begin position="8"/>
        <end position="275"/>
    </location>
</feature>
<dbReference type="RefSeq" id="WP_099182228.1">
    <property type="nucleotide sequence ID" value="NZ_BAQW01000013.1"/>
</dbReference>
<evidence type="ECO:0000256" key="1">
    <source>
        <dbReference type="SAM" id="Coils"/>
    </source>
</evidence>